<proteinExistence type="predicted"/>
<dbReference type="AlphaFoldDB" id="A0A4Y2G847"/>
<dbReference type="InterPro" id="IPR036397">
    <property type="entry name" value="RNaseH_sf"/>
</dbReference>
<dbReference type="GO" id="GO:0004523">
    <property type="term" value="F:RNA-DNA hybrid ribonuclease activity"/>
    <property type="evidence" value="ECO:0007669"/>
    <property type="project" value="InterPro"/>
</dbReference>
<accession>A0A4Y2G847</accession>
<name>A0A4Y2G847_ARAVE</name>
<dbReference type="GO" id="GO:0003676">
    <property type="term" value="F:nucleic acid binding"/>
    <property type="evidence" value="ECO:0007669"/>
    <property type="project" value="InterPro"/>
</dbReference>
<dbReference type="PROSITE" id="PS50879">
    <property type="entry name" value="RNASE_H_1"/>
    <property type="match status" value="1"/>
</dbReference>
<reference evidence="2 3" key="1">
    <citation type="journal article" date="2019" name="Sci. Rep.">
        <title>Orb-weaving spider Araneus ventricosus genome elucidates the spidroin gene catalogue.</title>
        <authorList>
            <person name="Kono N."/>
            <person name="Nakamura H."/>
            <person name="Ohtoshi R."/>
            <person name="Moran D.A.P."/>
            <person name="Shinohara A."/>
            <person name="Yoshida Y."/>
            <person name="Fujiwara M."/>
            <person name="Mori M."/>
            <person name="Tomita M."/>
            <person name="Arakawa K."/>
        </authorList>
    </citation>
    <scope>NUCLEOTIDE SEQUENCE [LARGE SCALE GENOMIC DNA]</scope>
</reference>
<dbReference type="Proteomes" id="UP000499080">
    <property type="component" value="Unassembled WGS sequence"/>
</dbReference>
<gene>
    <name evidence="2" type="ORF">AVEN_60494_1</name>
</gene>
<evidence type="ECO:0000313" key="2">
    <source>
        <dbReference type="EMBL" id="GBM49763.1"/>
    </source>
</evidence>
<evidence type="ECO:0000313" key="3">
    <source>
        <dbReference type="Proteomes" id="UP000499080"/>
    </source>
</evidence>
<dbReference type="SUPFAM" id="SSF53098">
    <property type="entry name" value="Ribonuclease H-like"/>
    <property type="match status" value="1"/>
</dbReference>
<dbReference type="InterPro" id="IPR012337">
    <property type="entry name" value="RNaseH-like_sf"/>
</dbReference>
<dbReference type="OrthoDB" id="6514649at2759"/>
<dbReference type="EMBL" id="BGPR01001271">
    <property type="protein sequence ID" value="GBM49763.1"/>
    <property type="molecule type" value="Genomic_DNA"/>
</dbReference>
<feature type="domain" description="RNase H type-1" evidence="1">
    <location>
        <begin position="1"/>
        <end position="102"/>
    </location>
</feature>
<evidence type="ECO:0000259" key="1">
    <source>
        <dbReference type="PROSITE" id="PS50879"/>
    </source>
</evidence>
<keyword evidence="3" id="KW-1185">Reference proteome</keyword>
<sequence>MVCQVETTQLRDDNTVFQAELIALKEAVQHASHINNNFPILIHVDNQASLQVSINPMSSRKTARIITQTLIEYPNISLTWIKAHAGYESNETADMLGKQAILNGSHTSNCPGPTSRLISGN</sequence>
<organism evidence="2 3">
    <name type="scientific">Araneus ventricosus</name>
    <name type="common">Orbweaver spider</name>
    <name type="synonym">Epeira ventricosa</name>
    <dbReference type="NCBI Taxonomy" id="182803"/>
    <lineage>
        <taxon>Eukaryota</taxon>
        <taxon>Metazoa</taxon>
        <taxon>Ecdysozoa</taxon>
        <taxon>Arthropoda</taxon>
        <taxon>Chelicerata</taxon>
        <taxon>Arachnida</taxon>
        <taxon>Araneae</taxon>
        <taxon>Araneomorphae</taxon>
        <taxon>Entelegynae</taxon>
        <taxon>Araneoidea</taxon>
        <taxon>Araneidae</taxon>
        <taxon>Araneus</taxon>
    </lineage>
</organism>
<dbReference type="Gene3D" id="3.30.420.10">
    <property type="entry name" value="Ribonuclease H-like superfamily/Ribonuclease H"/>
    <property type="match status" value="1"/>
</dbReference>
<dbReference type="InterPro" id="IPR002156">
    <property type="entry name" value="RNaseH_domain"/>
</dbReference>
<dbReference type="Pfam" id="PF00075">
    <property type="entry name" value="RNase_H"/>
    <property type="match status" value="1"/>
</dbReference>
<comment type="caution">
    <text evidence="2">The sequence shown here is derived from an EMBL/GenBank/DDBJ whole genome shotgun (WGS) entry which is preliminary data.</text>
</comment>
<protein>
    <recommendedName>
        <fullName evidence="1">RNase H type-1 domain-containing protein</fullName>
    </recommendedName>
</protein>